<evidence type="ECO:0000256" key="2">
    <source>
        <dbReference type="ARBA" id="ARBA00022801"/>
    </source>
</evidence>
<evidence type="ECO:0000313" key="5">
    <source>
        <dbReference type="EMBL" id="PMB43900.1"/>
    </source>
</evidence>
<dbReference type="FunFam" id="3.30.70.360:FF:000014">
    <property type="entry name" value="N-acyl-L-amino acid amidohydrolase"/>
    <property type="match status" value="1"/>
</dbReference>
<dbReference type="PANTHER" id="PTHR11014">
    <property type="entry name" value="PEPTIDASE M20 FAMILY MEMBER"/>
    <property type="match status" value="1"/>
</dbReference>
<evidence type="ECO:0000259" key="4">
    <source>
        <dbReference type="Pfam" id="PF07687"/>
    </source>
</evidence>
<comment type="similarity">
    <text evidence="1">Belongs to the peptidase M20 family.</text>
</comment>
<dbReference type="InterPro" id="IPR011650">
    <property type="entry name" value="Peptidase_M20_dimer"/>
</dbReference>
<dbReference type="CDD" id="cd08014">
    <property type="entry name" value="M20_Acy1-like"/>
    <property type="match status" value="1"/>
</dbReference>
<dbReference type="SUPFAM" id="SSF53187">
    <property type="entry name" value="Zn-dependent exopeptidases"/>
    <property type="match status" value="1"/>
</dbReference>
<accession>A0A2N6MAX0</accession>
<keyword evidence="3" id="KW-0479">Metal-binding</keyword>
<protein>
    <submittedName>
        <fullName evidence="5">Hydrolase</fullName>
    </submittedName>
</protein>
<gene>
    <name evidence="5" type="ORF">CEN41_11710</name>
</gene>
<dbReference type="Pfam" id="PF07687">
    <property type="entry name" value="M20_dimer"/>
    <property type="match status" value="1"/>
</dbReference>
<evidence type="ECO:0000256" key="3">
    <source>
        <dbReference type="PIRSR" id="PIRSR005962-1"/>
    </source>
</evidence>
<feature type="domain" description="Peptidase M20 dimerisation" evidence="4">
    <location>
        <begin position="188"/>
        <end position="282"/>
    </location>
</feature>
<dbReference type="SUPFAM" id="SSF55031">
    <property type="entry name" value="Bacterial exopeptidase dimerisation domain"/>
    <property type="match status" value="1"/>
</dbReference>
<dbReference type="GO" id="GO:0016787">
    <property type="term" value="F:hydrolase activity"/>
    <property type="evidence" value="ECO:0007669"/>
    <property type="project" value="UniProtKB-KW"/>
</dbReference>
<dbReference type="AlphaFoldDB" id="A0A2N6MAX0"/>
<sequence length="394" mass="42803">MLSRIKDLATTIASRLIEIRRHIHSHPELSGQEYQTAAFVAGVLSSSGLHVQEGVGKTGVIGELQGTGEDKRILAIRTDMDALPIQERSGLEFASRIEGIMHACGHDVHTTVGLGTAMILAQMAEEISGKVRFLFQPAEEIAQGASWMVADGAMDQVSGILGIHVFPSIPAGSIGVRYGALTAAADDLEIIIMGESGHGARPHEAIDAIWIASQVITTLQQAISRTQNPLRPVVLSIGKINGGRAPNIIADKVQLLGTVRSLHPETRANLPNWIERIVASVCNSYGAKYQVNYRQGVPSVQNDYFLTQLLQSSAEEAWGSDRVQVLPEPSLGAEDFSVYLERSPGSMFRLGVGFKDRVINYPLHHPQFEIDESAIVTGVVTMAYTAYRYWQQVS</sequence>
<feature type="binding site" evidence="3">
    <location>
        <position position="140"/>
    </location>
    <ligand>
        <name>Mn(2+)</name>
        <dbReference type="ChEBI" id="CHEBI:29035"/>
        <label>2</label>
    </ligand>
</feature>
<reference evidence="5 6" key="1">
    <citation type="submission" date="2017-07" db="EMBL/GenBank/DDBJ databases">
        <title>Genomes of Fischerella (Mastigocladus) sp. strains.</title>
        <authorList>
            <person name="Miller S.R."/>
        </authorList>
    </citation>
    <scope>NUCLEOTIDE SEQUENCE [LARGE SCALE GENOMIC DNA]</scope>
    <source>
        <strain evidence="5 6">CCMEE 5330</strain>
    </source>
</reference>
<dbReference type="RefSeq" id="WP_102206937.1">
    <property type="nucleotide sequence ID" value="NZ_NMQI01000261.1"/>
</dbReference>
<comment type="caution">
    <text evidence="5">The sequence shown here is derived from an EMBL/GenBank/DDBJ whole genome shotgun (WGS) entry which is preliminary data.</text>
</comment>
<evidence type="ECO:0000313" key="6">
    <source>
        <dbReference type="Proteomes" id="UP000234966"/>
    </source>
</evidence>
<dbReference type="Pfam" id="PF01546">
    <property type="entry name" value="Peptidase_M20"/>
    <property type="match status" value="1"/>
</dbReference>
<keyword evidence="3" id="KW-0464">Manganese</keyword>
<feature type="binding site" evidence="3">
    <location>
        <position position="164"/>
    </location>
    <ligand>
        <name>Mn(2+)</name>
        <dbReference type="ChEBI" id="CHEBI:29035"/>
        <label>2</label>
    </ligand>
</feature>
<dbReference type="Proteomes" id="UP000234966">
    <property type="component" value="Unassembled WGS sequence"/>
</dbReference>
<feature type="binding site" evidence="3">
    <location>
        <position position="106"/>
    </location>
    <ligand>
        <name>Mn(2+)</name>
        <dbReference type="ChEBI" id="CHEBI:29035"/>
        <label>2</label>
    </ligand>
</feature>
<name>A0A2N6MAX0_9CYAN</name>
<dbReference type="PIRSF" id="PIRSF005962">
    <property type="entry name" value="Pept_M20D_amidohydro"/>
    <property type="match status" value="1"/>
</dbReference>
<dbReference type="Gene3D" id="3.30.70.360">
    <property type="match status" value="1"/>
</dbReference>
<comment type="cofactor">
    <cofactor evidence="3">
        <name>Mn(2+)</name>
        <dbReference type="ChEBI" id="CHEBI:29035"/>
    </cofactor>
    <text evidence="3">The Mn(2+) ion enhances activity.</text>
</comment>
<feature type="binding site" evidence="3">
    <location>
        <position position="104"/>
    </location>
    <ligand>
        <name>Mn(2+)</name>
        <dbReference type="ChEBI" id="CHEBI:29035"/>
        <label>2</label>
    </ligand>
</feature>
<dbReference type="InterPro" id="IPR017439">
    <property type="entry name" value="Amidohydrolase"/>
</dbReference>
<dbReference type="PANTHER" id="PTHR11014:SF63">
    <property type="entry name" value="METALLOPEPTIDASE, PUTATIVE (AFU_ORTHOLOGUE AFUA_6G09600)-RELATED"/>
    <property type="match status" value="1"/>
</dbReference>
<dbReference type="InterPro" id="IPR002933">
    <property type="entry name" value="Peptidase_M20"/>
</dbReference>
<proteinExistence type="inferred from homology"/>
<dbReference type="NCBIfam" id="TIGR01891">
    <property type="entry name" value="amidohydrolases"/>
    <property type="match status" value="1"/>
</dbReference>
<dbReference type="InterPro" id="IPR036264">
    <property type="entry name" value="Bact_exopeptidase_dim_dom"/>
</dbReference>
<evidence type="ECO:0000256" key="1">
    <source>
        <dbReference type="ARBA" id="ARBA00006153"/>
    </source>
</evidence>
<dbReference type="EMBL" id="NMQI01000261">
    <property type="protein sequence ID" value="PMB43900.1"/>
    <property type="molecule type" value="Genomic_DNA"/>
</dbReference>
<keyword evidence="2 5" id="KW-0378">Hydrolase</keyword>
<dbReference type="Gene3D" id="3.40.630.10">
    <property type="entry name" value="Zn peptidases"/>
    <property type="match status" value="1"/>
</dbReference>
<organism evidence="5 6">
    <name type="scientific">Fischerella thermalis CCMEE 5330</name>
    <dbReference type="NCBI Taxonomy" id="2019670"/>
    <lineage>
        <taxon>Bacteria</taxon>
        <taxon>Bacillati</taxon>
        <taxon>Cyanobacteriota</taxon>
        <taxon>Cyanophyceae</taxon>
        <taxon>Nostocales</taxon>
        <taxon>Hapalosiphonaceae</taxon>
        <taxon>Fischerella</taxon>
    </lineage>
</organism>
<feature type="binding site" evidence="3">
    <location>
        <position position="364"/>
    </location>
    <ligand>
        <name>Mn(2+)</name>
        <dbReference type="ChEBI" id="CHEBI:29035"/>
        <label>2</label>
    </ligand>
</feature>
<dbReference type="GO" id="GO:0046872">
    <property type="term" value="F:metal ion binding"/>
    <property type="evidence" value="ECO:0007669"/>
    <property type="project" value="UniProtKB-KW"/>
</dbReference>